<evidence type="ECO:0000313" key="1">
    <source>
        <dbReference type="EMBL" id="KHG23865.1"/>
    </source>
</evidence>
<gene>
    <name evidence="1" type="ORF">F383_08876</name>
</gene>
<proteinExistence type="predicted"/>
<name>A0A0B0PFX9_GOSAR</name>
<dbReference type="EMBL" id="KN426578">
    <property type="protein sequence ID" value="KHG23865.1"/>
    <property type="molecule type" value="Genomic_DNA"/>
</dbReference>
<reference evidence="2" key="1">
    <citation type="submission" date="2014-09" db="EMBL/GenBank/DDBJ databases">
        <authorList>
            <person name="Mudge J."/>
            <person name="Ramaraj T."/>
            <person name="Lindquist I.E."/>
            <person name="Bharti A.K."/>
            <person name="Sundararajan A."/>
            <person name="Cameron C.T."/>
            <person name="Woodward J.E."/>
            <person name="May G.D."/>
            <person name="Brubaker C."/>
            <person name="Broadhvest J."/>
            <person name="Wilkins T.A."/>
        </authorList>
    </citation>
    <scope>NUCLEOTIDE SEQUENCE</scope>
    <source>
        <strain evidence="2">cv. AKA8401</strain>
    </source>
</reference>
<protein>
    <submittedName>
        <fullName evidence="1">Uncharacterized protein</fullName>
    </submittedName>
</protein>
<organism evidence="1 2">
    <name type="scientific">Gossypium arboreum</name>
    <name type="common">Tree cotton</name>
    <name type="synonym">Gossypium nanking</name>
    <dbReference type="NCBI Taxonomy" id="29729"/>
    <lineage>
        <taxon>Eukaryota</taxon>
        <taxon>Viridiplantae</taxon>
        <taxon>Streptophyta</taxon>
        <taxon>Embryophyta</taxon>
        <taxon>Tracheophyta</taxon>
        <taxon>Spermatophyta</taxon>
        <taxon>Magnoliopsida</taxon>
        <taxon>eudicotyledons</taxon>
        <taxon>Gunneridae</taxon>
        <taxon>Pentapetalae</taxon>
        <taxon>rosids</taxon>
        <taxon>malvids</taxon>
        <taxon>Malvales</taxon>
        <taxon>Malvaceae</taxon>
        <taxon>Malvoideae</taxon>
        <taxon>Gossypium</taxon>
    </lineage>
</organism>
<keyword evidence="2" id="KW-1185">Reference proteome</keyword>
<evidence type="ECO:0000313" key="2">
    <source>
        <dbReference type="Proteomes" id="UP000032142"/>
    </source>
</evidence>
<dbReference type="Proteomes" id="UP000032142">
    <property type="component" value="Unassembled WGS sequence"/>
</dbReference>
<sequence length="10" mass="1155">MTVSDSFRRG</sequence>
<accession>A0A0B0PFX9</accession>